<evidence type="ECO:0000256" key="1">
    <source>
        <dbReference type="ARBA" id="ARBA00004604"/>
    </source>
</evidence>
<dbReference type="InterPro" id="IPR019186">
    <property type="entry name" value="Nucleolar_protein_12"/>
</dbReference>
<sequence>MGPVRKLRKIAKVEEVSFDPADREEFLTGFRKRKQQRIKHAQEIAAKRAKEEKRLDRQKIRAERAAEFQHAIEEHKRQLKLLKAEDTSDNEIDESGSDDESDEEWQGIEEPPAVDYEAEYIDEDKYTTVTVEEIDSSRDGLRKSILGEDVEAENKAKAEEAAKRRAQEEEEAARLAKKRKPTADKPKKKKKQFRYESKQDRKLAAAKQRLSKAKKAKARREK</sequence>
<organism evidence="6 7">
    <name type="scientific">Penicillium ucsense</name>
    <dbReference type="NCBI Taxonomy" id="2839758"/>
    <lineage>
        <taxon>Eukaryota</taxon>
        <taxon>Fungi</taxon>
        <taxon>Dikarya</taxon>
        <taxon>Ascomycota</taxon>
        <taxon>Pezizomycotina</taxon>
        <taxon>Eurotiomycetes</taxon>
        <taxon>Eurotiomycetidae</taxon>
        <taxon>Eurotiales</taxon>
        <taxon>Aspergillaceae</taxon>
        <taxon>Penicillium</taxon>
    </lineage>
</organism>
<evidence type="ECO:0000313" key="7">
    <source>
        <dbReference type="Proteomes" id="UP000631181"/>
    </source>
</evidence>
<dbReference type="GO" id="GO:0005730">
    <property type="term" value="C:nucleolus"/>
    <property type="evidence" value="ECO:0007669"/>
    <property type="project" value="UniProtKB-SubCell"/>
</dbReference>
<keyword evidence="3" id="KW-0175">Coiled coil</keyword>
<evidence type="ECO:0000256" key="5">
    <source>
        <dbReference type="SAM" id="MobiDB-lite"/>
    </source>
</evidence>
<evidence type="ECO:0000256" key="4">
    <source>
        <dbReference type="ARBA" id="ARBA00023242"/>
    </source>
</evidence>
<dbReference type="Proteomes" id="UP000631181">
    <property type="component" value="Unassembled WGS sequence"/>
</dbReference>
<dbReference type="OrthoDB" id="551633at2759"/>
<feature type="region of interest" description="Disordered" evidence="5">
    <location>
        <begin position="79"/>
        <end position="222"/>
    </location>
</feature>
<dbReference type="PANTHER" id="PTHR14577">
    <property type="entry name" value="NUCLEOLAR PROTEIN 12"/>
    <property type="match status" value="1"/>
</dbReference>
<dbReference type="GO" id="GO:0019843">
    <property type="term" value="F:rRNA binding"/>
    <property type="evidence" value="ECO:0007669"/>
    <property type="project" value="TreeGrafter"/>
</dbReference>
<feature type="compositionally biased region" description="Basic residues" evidence="5">
    <location>
        <begin position="209"/>
        <end position="222"/>
    </location>
</feature>
<feature type="compositionally biased region" description="Basic and acidic residues" evidence="5">
    <location>
        <begin position="193"/>
        <end position="203"/>
    </location>
</feature>
<protein>
    <recommendedName>
        <fullName evidence="8">Protein required for cell viability Rrp17</fullName>
    </recommendedName>
</protein>
<comment type="caution">
    <text evidence="6">The sequence shown here is derived from an EMBL/GenBank/DDBJ whole genome shotgun (WGS) entry which is preliminary data.</text>
</comment>
<proteinExistence type="inferred from homology"/>
<keyword evidence="4" id="KW-0539">Nucleus</keyword>
<name>A0A8J8W5F0_9EURO</name>
<dbReference type="AlphaFoldDB" id="A0A8J8W5F0"/>
<dbReference type="EMBL" id="WIWV01000016">
    <property type="protein sequence ID" value="KAF7718345.1"/>
    <property type="molecule type" value="Genomic_DNA"/>
</dbReference>
<accession>A0A8J8W5F0</accession>
<dbReference type="Pfam" id="PF09805">
    <property type="entry name" value="Nop25"/>
    <property type="match status" value="1"/>
</dbReference>
<reference evidence="6" key="1">
    <citation type="journal article" date="2020" name="Front. Microbiol.">
        <title>Gene regulatory networks of Penicillium echinulatum 2HH and Penicillium oxalicum 114-2 inferred by a computational biology approach.</title>
        <authorList>
            <person name="Lenz A.R."/>
            <person name="Galan-Vasquez E."/>
            <person name="Balbinot E."/>
            <person name="De Abreu F.P."/>
            <person name="De Oliveira N.S."/>
            <person name="Da Rosa L.O."/>
            <person name="De Avila E Silva S."/>
            <person name="Camassola M."/>
            <person name="Dillon A.J.P."/>
            <person name="Perez-Rueda E."/>
        </authorList>
    </citation>
    <scope>NUCLEOTIDE SEQUENCE</scope>
    <source>
        <strain evidence="6">S1M29</strain>
    </source>
</reference>
<feature type="compositionally biased region" description="Basic and acidic residues" evidence="5">
    <location>
        <begin position="135"/>
        <end position="167"/>
    </location>
</feature>
<feature type="compositionally biased region" description="Acidic residues" evidence="5">
    <location>
        <begin position="87"/>
        <end position="107"/>
    </location>
</feature>
<feature type="compositionally biased region" description="Basic residues" evidence="5">
    <location>
        <begin position="175"/>
        <end position="192"/>
    </location>
</feature>
<gene>
    <name evidence="6" type="ORF">PECM_002381</name>
</gene>
<evidence type="ECO:0008006" key="8">
    <source>
        <dbReference type="Google" id="ProtNLM"/>
    </source>
</evidence>
<evidence type="ECO:0000256" key="2">
    <source>
        <dbReference type="ARBA" id="ARBA00007175"/>
    </source>
</evidence>
<evidence type="ECO:0000256" key="3">
    <source>
        <dbReference type="ARBA" id="ARBA00023054"/>
    </source>
</evidence>
<keyword evidence="7" id="KW-1185">Reference proteome</keyword>
<evidence type="ECO:0000313" key="6">
    <source>
        <dbReference type="EMBL" id="KAF7718345.1"/>
    </source>
</evidence>
<dbReference type="PANTHER" id="PTHR14577:SF0">
    <property type="entry name" value="NUCLEOLAR PROTEIN 12"/>
    <property type="match status" value="1"/>
</dbReference>
<comment type="similarity">
    <text evidence="2">Belongs to the RRP17 family.</text>
</comment>
<comment type="subcellular location">
    <subcellularLocation>
        <location evidence="1">Nucleus</location>
        <location evidence="1">Nucleolus</location>
    </subcellularLocation>
</comment>